<evidence type="ECO:0000313" key="3">
    <source>
        <dbReference type="EMBL" id="MDM7488717.1"/>
    </source>
</evidence>
<evidence type="ECO:0000313" key="4">
    <source>
        <dbReference type="Proteomes" id="UP001233164"/>
    </source>
</evidence>
<name>A0ABT7RM63_9NOCA</name>
<dbReference type="Proteomes" id="UP001233164">
    <property type="component" value="Unassembled WGS sequence"/>
</dbReference>
<protein>
    <recommendedName>
        <fullName evidence="5">Scaffolding protein</fullName>
    </recommendedName>
</protein>
<feature type="coiled-coil region" evidence="1">
    <location>
        <begin position="46"/>
        <end position="80"/>
    </location>
</feature>
<proteinExistence type="predicted"/>
<dbReference type="RefSeq" id="WP_289378785.1">
    <property type="nucleotide sequence ID" value="NZ_JAUBOF010000027.1"/>
</dbReference>
<keyword evidence="4" id="KW-1185">Reference proteome</keyword>
<dbReference type="EMBL" id="JAUBOF010000027">
    <property type="protein sequence ID" value="MDM7488717.1"/>
    <property type="molecule type" value="Genomic_DNA"/>
</dbReference>
<feature type="region of interest" description="Disordered" evidence="2">
    <location>
        <begin position="101"/>
        <end position="159"/>
    </location>
</feature>
<organism evidence="3 4">
    <name type="scientific">Rhodococcus indonesiensis</name>
    <dbReference type="NCBI Taxonomy" id="3055869"/>
    <lineage>
        <taxon>Bacteria</taxon>
        <taxon>Bacillati</taxon>
        <taxon>Actinomycetota</taxon>
        <taxon>Actinomycetes</taxon>
        <taxon>Mycobacteriales</taxon>
        <taxon>Nocardiaceae</taxon>
        <taxon>Rhodococcus</taxon>
    </lineage>
</organism>
<reference evidence="3 4" key="1">
    <citation type="submission" date="2023-06" db="EMBL/GenBank/DDBJ databases">
        <title>Rhodococcus indonesiensis sp. nov a new member of the Rhodococcus ruber lineage isolated from a sediment of neutral hot spring.</title>
        <authorList>
            <person name="Kusuma A.B."/>
            <person name="Fenylestari G."/>
            <person name="Ammar F."/>
            <person name="Nouioui I."/>
            <person name="Goodfellow M."/>
        </authorList>
    </citation>
    <scope>NUCLEOTIDE SEQUENCE [LARGE SCALE GENOMIC DNA]</scope>
    <source>
        <strain evidence="3 4">CSLK01-03</strain>
    </source>
</reference>
<sequence length="159" mass="17334">MENEGQQGDQGFTPITSQEQLDNILGARLDRERAKFADYDEIKTKASRFEELEQESKSELQKALERAEAAEKRIGEATRTALHARIAAETGVPVEVIHGDDEESARASAQKVLEWSESKVTQKKKLPTGPLKSGASGSGDQTTGKERAAAALRQLRNGA</sequence>
<comment type="caution">
    <text evidence="3">The sequence shown here is derived from an EMBL/GenBank/DDBJ whole genome shotgun (WGS) entry which is preliminary data.</text>
</comment>
<keyword evidence="1" id="KW-0175">Coiled coil</keyword>
<accession>A0ABT7RM63</accession>
<gene>
    <name evidence="3" type="ORF">QT969_10480</name>
</gene>
<evidence type="ECO:0000256" key="1">
    <source>
        <dbReference type="SAM" id="Coils"/>
    </source>
</evidence>
<evidence type="ECO:0008006" key="5">
    <source>
        <dbReference type="Google" id="ProtNLM"/>
    </source>
</evidence>
<evidence type="ECO:0000256" key="2">
    <source>
        <dbReference type="SAM" id="MobiDB-lite"/>
    </source>
</evidence>